<reference evidence="1 2" key="1">
    <citation type="submission" date="2017-11" db="EMBL/GenBank/DDBJ databases">
        <title>De-novo sequencing of pomegranate (Punica granatum L.) genome.</title>
        <authorList>
            <person name="Akparov Z."/>
            <person name="Amiraslanov A."/>
            <person name="Hajiyeva S."/>
            <person name="Abbasov M."/>
            <person name="Kaur K."/>
            <person name="Hamwieh A."/>
            <person name="Solovyev V."/>
            <person name="Salamov A."/>
            <person name="Braich B."/>
            <person name="Kosarev P."/>
            <person name="Mahmoud A."/>
            <person name="Hajiyev E."/>
            <person name="Babayeva S."/>
            <person name="Izzatullayeva V."/>
            <person name="Mammadov A."/>
            <person name="Mammadov A."/>
            <person name="Sharifova S."/>
            <person name="Ojaghi J."/>
            <person name="Eynullazada K."/>
            <person name="Bayramov B."/>
            <person name="Abdulazimova A."/>
            <person name="Shahmuradov I."/>
        </authorList>
    </citation>
    <scope>NUCLEOTIDE SEQUENCE [LARGE SCALE GENOMIC DNA]</scope>
    <source>
        <strain evidence="2">cv. AG2017</strain>
        <tissue evidence="1">Leaf</tissue>
    </source>
</reference>
<evidence type="ECO:0000313" key="1">
    <source>
        <dbReference type="EMBL" id="PKI51882.1"/>
    </source>
</evidence>
<keyword evidence="2" id="KW-1185">Reference proteome</keyword>
<dbReference type="EMBL" id="PGOL01001987">
    <property type="protein sequence ID" value="PKI51882.1"/>
    <property type="molecule type" value="Genomic_DNA"/>
</dbReference>
<sequence length="131" mass="15165">MAFSGTPSHRVKEREKDRRSACWRLSTRWSSVGNERPRGRLRCRMLRDRRSGPWRHGLHHRLSHKTSRGVFPLVGSGPHVRTRMWTLVGARMHAFGSRGLGVSTFPWGHVTDTRERMSHHLSFYDPKVEGG</sequence>
<organism evidence="1 2">
    <name type="scientific">Punica granatum</name>
    <name type="common">Pomegranate</name>
    <dbReference type="NCBI Taxonomy" id="22663"/>
    <lineage>
        <taxon>Eukaryota</taxon>
        <taxon>Viridiplantae</taxon>
        <taxon>Streptophyta</taxon>
        <taxon>Embryophyta</taxon>
        <taxon>Tracheophyta</taxon>
        <taxon>Spermatophyta</taxon>
        <taxon>Magnoliopsida</taxon>
        <taxon>eudicotyledons</taxon>
        <taxon>Gunneridae</taxon>
        <taxon>Pentapetalae</taxon>
        <taxon>rosids</taxon>
        <taxon>malvids</taxon>
        <taxon>Myrtales</taxon>
        <taxon>Lythraceae</taxon>
        <taxon>Punica</taxon>
    </lineage>
</organism>
<proteinExistence type="predicted"/>
<gene>
    <name evidence="1" type="ORF">CRG98_027715</name>
</gene>
<dbReference type="Proteomes" id="UP000233551">
    <property type="component" value="Unassembled WGS sequence"/>
</dbReference>
<comment type="caution">
    <text evidence="1">The sequence shown here is derived from an EMBL/GenBank/DDBJ whole genome shotgun (WGS) entry which is preliminary data.</text>
</comment>
<dbReference type="AlphaFoldDB" id="A0A2I0J6P0"/>
<protein>
    <submittedName>
        <fullName evidence="1">Uncharacterized protein</fullName>
    </submittedName>
</protein>
<evidence type="ECO:0000313" key="2">
    <source>
        <dbReference type="Proteomes" id="UP000233551"/>
    </source>
</evidence>
<accession>A0A2I0J6P0</accession>
<name>A0A2I0J6P0_PUNGR</name>